<evidence type="ECO:0000256" key="3">
    <source>
        <dbReference type="ARBA" id="ARBA00022448"/>
    </source>
</evidence>
<feature type="transmembrane region" description="Helical" evidence="8">
    <location>
        <begin position="57"/>
        <end position="79"/>
    </location>
</feature>
<reference evidence="11" key="1">
    <citation type="submission" date="2019-10" db="EMBL/GenBank/DDBJ databases">
        <title>Complete genome sequence of Corynebacterium urogenitalis DSM 108747, isolated from the genital tract of a cow.</title>
        <authorList>
            <person name="Ruckert C."/>
            <person name="Ballas P."/>
            <person name="Wagener K."/>
            <person name="Drillich M."/>
            <person name="Kaempfer P."/>
            <person name="Busse H.-J."/>
            <person name="Ehling-Schulz M."/>
        </authorList>
    </citation>
    <scope>NUCLEOTIDE SEQUENCE [LARGE SCALE GENOMIC DNA]</scope>
    <source>
        <strain evidence="11">LMM 1652</strain>
    </source>
</reference>
<dbReference type="GO" id="GO:0006813">
    <property type="term" value="P:potassium ion transport"/>
    <property type="evidence" value="ECO:0007669"/>
    <property type="project" value="InterPro"/>
</dbReference>
<keyword evidence="3" id="KW-0813">Transport</keyword>
<proteinExistence type="inferred from homology"/>
<name>A0A5J6Z9R1_9CORY</name>
<evidence type="ECO:0000313" key="10">
    <source>
        <dbReference type="EMBL" id="QFQ02277.1"/>
    </source>
</evidence>
<gene>
    <name evidence="10" type="primary">aspT</name>
    <name evidence="10" type="ORF">CUROG_04510</name>
</gene>
<evidence type="ECO:0000256" key="2">
    <source>
        <dbReference type="ARBA" id="ARBA00009854"/>
    </source>
</evidence>
<dbReference type="PROSITE" id="PS51202">
    <property type="entry name" value="RCK_C"/>
    <property type="match status" value="1"/>
</dbReference>
<dbReference type="GO" id="GO:0005886">
    <property type="term" value="C:plasma membrane"/>
    <property type="evidence" value="ECO:0007669"/>
    <property type="project" value="UniProtKB-SubCell"/>
</dbReference>
<keyword evidence="6 8" id="KW-1133">Transmembrane helix</keyword>
<evidence type="ECO:0000256" key="1">
    <source>
        <dbReference type="ARBA" id="ARBA00004651"/>
    </source>
</evidence>
<evidence type="ECO:0000256" key="4">
    <source>
        <dbReference type="ARBA" id="ARBA00022475"/>
    </source>
</evidence>
<accession>A0A5J6Z9R1</accession>
<dbReference type="Pfam" id="PF06826">
    <property type="entry name" value="Asp-Al_Ex"/>
    <property type="match status" value="2"/>
</dbReference>
<evidence type="ECO:0000256" key="7">
    <source>
        <dbReference type="ARBA" id="ARBA00023136"/>
    </source>
</evidence>
<feature type="domain" description="RCK C-terminal" evidence="9">
    <location>
        <begin position="284"/>
        <end position="367"/>
    </location>
</feature>
<keyword evidence="7 8" id="KW-0472">Membrane</keyword>
<dbReference type="InterPro" id="IPR050144">
    <property type="entry name" value="AAE_transporter"/>
</dbReference>
<dbReference type="Gene3D" id="3.30.70.1450">
    <property type="entry name" value="Regulator of K+ conductance, C-terminal domain"/>
    <property type="match status" value="1"/>
</dbReference>
<dbReference type="OrthoDB" id="9155749at2"/>
<dbReference type="InterPro" id="IPR006037">
    <property type="entry name" value="RCK_C"/>
</dbReference>
<protein>
    <submittedName>
        <fullName evidence="10">Aspartate/alanine antiporter</fullName>
    </submittedName>
</protein>
<feature type="transmembrane region" description="Helical" evidence="8">
    <location>
        <begin position="28"/>
        <end position="45"/>
    </location>
</feature>
<evidence type="ECO:0000259" key="9">
    <source>
        <dbReference type="PROSITE" id="PS51202"/>
    </source>
</evidence>
<dbReference type="InterPro" id="IPR036721">
    <property type="entry name" value="RCK_C_sf"/>
</dbReference>
<dbReference type="NCBIfam" id="TIGR01625">
    <property type="entry name" value="YidE_YbjL_dupl"/>
    <property type="match status" value="2"/>
</dbReference>
<evidence type="ECO:0000313" key="11">
    <source>
        <dbReference type="Proteomes" id="UP000326711"/>
    </source>
</evidence>
<organism evidence="10 11">
    <name type="scientific">Corynebacterium urogenitale</name>
    <dbReference type="NCBI Taxonomy" id="2487892"/>
    <lineage>
        <taxon>Bacteria</taxon>
        <taxon>Bacillati</taxon>
        <taxon>Actinomycetota</taxon>
        <taxon>Actinomycetes</taxon>
        <taxon>Mycobacteriales</taxon>
        <taxon>Corynebacteriaceae</taxon>
        <taxon>Corynebacterium</taxon>
    </lineage>
</organism>
<dbReference type="RefSeq" id="WP_151903760.1">
    <property type="nucleotide sequence ID" value="NZ_CP045032.1"/>
</dbReference>
<comment type="similarity">
    <text evidence="2">Belongs to the AAE transporter (TC 2.A.81) family.</text>
</comment>
<feature type="transmembrane region" description="Helical" evidence="8">
    <location>
        <begin position="471"/>
        <end position="494"/>
    </location>
</feature>
<feature type="transmembrane region" description="Helical" evidence="8">
    <location>
        <begin position="377"/>
        <end position="397"/>
    </location>
</feature>
<feature type="transmembrane region" description="Helical" evidence="8">
    <location>
        <begin position="91"/>
        <end position="111"/>
    </location>
</feature>
<dbReference type="AlphaFoldDB" id="A0A5J6Z9R1"/>
<dbReference type="Proteomes" id="UP000326711">
    <property type="component" value="Chromosome"/>
</dbReference>
<keyword evidence="4" id="KW-1003">Cell membrane</keyword>
<sequence>MLDFFAANPLITLIVICAVGFALGRVRFFGLSLGPAAVLFVALALSTANPEIQLPPLLYQLGLAIFVYTIGLTAGRAFFADLPHRGWRLNAFVAALLVVLVGGSFAVTQLLNLDGPTSAGTLSGALTSTPGMAAIVQVLESSAPDLAANPVVGYSLAYPGGILGAIAVAAIGAKVLKVNHVQDAMDEGILHEPLEHRSVLLRSGIGGTIDELRRFTGADVMCSRIIHPDAEATRLLTTSSTAVPLATDDLDEELAHDSAEAHEGAILVLAGTPKELDKAIALLGTEVPLEITKSEISYRRMTISNPAVAGRTIKDINPVAHGFLITRLRRGDEDVVPHDSDVLQFSDRVRAVAPAHRMKDVERFLGDSERSLADVDLFPFSLGLALGLLLGVIPIPLPGGTHLSLGFGGGPIVIGLILGALTRTGKIQWQMPYHANRSLGALGLALFLAGVGTTAGQGFRSAMTDPSSLTFIAVGFVFTVASALACGVIGKVLIKLRWDEAMGVAAGVSTNPAFLGYLNGQTGTELAARGYTTVYPTAMIGKILGCQLLMIMLL</sequence>
<comment type="subcellular location">
    <subcellularLocation>
        <location evidence="1">Cell membrane</location>
        <topology evidence="1">Multi-pass membrane protein</topology>
    </subcellularLocation>
</comment>
<evidence type="ECO:0000256" key="6">
    <source>
        <dbReference type="ARBA" id="ARBA00022989"/>
    </source>
</evidence>
<feature type="transmembrane region" description="Helical" evidence="8">
    <location>
        <begin position="441"/>
        <end position="459"/>
    </location>
</feature>
<evidence type="ECO:0000256" key="8">
    <source>
        <dbReference type="SAM" id="Phobius"/>
    </source>
</evidence>
<keyword evidence="5 8" id="KW-0812">Transmembrane</keyword>
<dbReference type="Pfam" id="PF02080">
    <property type="entry name" value="TrkA_C"/>
    <property type="match status" value="1"/>
</dbReference>
<feature type="transmembrane region" description="Helical" evidence="8">
    <location>
        <begin position="403"/>
        <end position="421"/>
    </location>
</feature>
<keyword evidence="11" id="KW-1185">Reference proteome</keyword>
<feature type="transmembrane region" description="Helical" evidence="8">
    <location>
        <begin position="156"/>
        <end position="176"/>
    </location>
</feature>
<evidence type="ECO:0000256" key="5">
    <source>
        <dbReference type="ARBA" id="ARBA00022692"/>
    </source>
</evidence>
<dbReference type="PANTHER" id="PTHR30445:SF3">
    <property type="entry name" value="TRANSPORT PROTEIN YIDE-RELATED"/>
    <property type="match status" value="1"/>
</dbReference>
<dbReference type="KEGG" id="cuo:CUROG_04510"/>
<dbReference type="PANTHER" id="PTHR30445">
    <property type="entry name" value="K(+)_H(+) ANTIPORTER SUBUNIT KHTT"/>
    <property type="match status" value="1"/>
</dbReference>
<dbReference type="SUPFAM" id="SSF116726">
    <property type="entry name" value="TrkA C-terminal domain-like"/>
    <property type="match status" value="1"/>
</dbReference>
<dbReference type="GO" id="GO:0008324">
    <property type="term" value="F:monoatomic cation transmembrane transporter activity"/>
    <property type="evidence" value="ECO:0007669"/>
    <property type="project" value="InterPro"/>
</dbReference>
<feature type="transmembrane region" description="Helical" evidence="8">
    <location>
        <begin position="6"/>
        <end position="23"/>
    </location>
</feature>
<dbReference type="EMBL" id="CP045032">
    <property type="protein sequence ID" value="QFQ02277.1"/>
    <property type="molecule type" value="Genomic_DNA"/>
</dbReference>
<dbReference type="InterPro" id="IPR006512">
    <property type="entry name" value="YidE_YbjL"/>
</dbReference>